<proteinExistence type="predicted"/>
<organism evidence="1 2">
    <name type="scientific">Ataeniobius toweri</name>
    <dbReference type="NCBI Taxonomy" id="208326"/>
    <lineage>
        <taxon>Eukaryota</taxon>
        <taxon>Metazoa</taxon>
        <taxon>Chordata</taxon>
        <taxon>Craniata</taxon>
        <taxon>Vertebrata</taxon>
        <taxon>Euteleostomi</taxon>
        <taxon>Actinopterygii</taxon>
        <taxon>Neopterygii</taxon>
        <taxon>Teleostei</taxon>
        <taxon>Neoteleostei</taxon>
        <taxon>Acanthomorphata</taxon>
        <taxon>Ovalentaria</taxon>
        <taxon>Atherinomorphae</taxon>
        <taxon>Cyprinodontiformes</taxon>
        <taxon>Goodeidae</taxon>
        <taxon>Ataeniobius</taxon>
    </lineage>
</organism>
<keyword evidence="2" id="KW-1185">Reference proteome</keyword>
<gene>
    <name evidence="1" type="ORF">ATANTOWER_028656</name>
</gene>
<accession>A0ABU7C9Q3</accession>
<name>A0ABU7C9Q3_9TELE</name>
<sequence>MKMFSHNQEKNLVCAPENHTTLVVQTLVPQASKAKSSSNIVVNSDWFYLRSGVSNSSPNTTFRYIRAQTHLNEMTELSPQHVIKVCRGLVASHVFDSGCSSVGPIYPYCLVLTSLDGSWDER</sequence>
<evidence type="ECO:0000313" key="2">
    <source>
        <dbReference type="Proteomes" id="UP001345963"/>
    </source>
</evidence>
<reference evidence="1 2" key="1">
    <citation type="submission" date="2021-07" db="EMBL/GenBank/DDBJ databases">
        <authorList>
            <person name="Palmer J.M."/>
        </authorList>
    </citation>
    <scope>NUCLEOTIDE SEQUENCE [LARGE SCALE GENOMIC DNA]</scope>
    <source>
        <strain evidence="1 2">AT_MEX2019</strain>
        <tissue evidence="1">Muscle</tissue>
    </source>
</reference>
<dbReference type="EMBL" id="JAHUTI010085916">
    <property type="protein sequence ID" value="MED6259692.1"/>
    <property type="molecule type" value="Genomic_DNA"/>
</dbReference>
<protein>
    <submittedName>
        <fullName evidence="1">Uncharacterized protein</fullName>
    </submittedName>
</protein>
<comment type="caution">
    <text evidence="1">The sequence shown here is derived from an EMBL/GenBank/DDBJ whole genome shotgun (WGS) entry which is preliminary data.</text>
</comment>
<dbReference type="Proteomes" id="UP001345963">
    <property type="component" value="Unassembled WGS sequence"/>
</dbReference>
<evidence type="ECO:0000313" key="1">
    <source>
        <dbReference type="EMBL" id="MED6259692.1"/>
    </source>
</evidence>